<dbReference type="RefSeq" id="XP_047760543.1">
    <property type="nucleotide sequence ID" value="XM_047903854.1"/>
</dbReference>
<evidence type="ECO:0000313" key="3">
    <source>
        <dbReference type="Proteomes" id="UP000756132"/>
    </source>
</evidence>
<dbReference type="EMBL" id="CP090166">
    <property type="protein sequence ID" value="UJO16177.1"/>
    <property type="molecule type" value="Genomic_DNA"/>
</dbReference>
<dbReference type="OrthoDB" id="3639316at2759"/>
<feature type="domain" description="Heterokaryon incompatibility" evidence="1">
    <location>
        <begin position="61"/>
        <end position="208"/>
    </location>
</feature>
<gene>
    <name evidence="2" type="ORF">CLAFUR5_04706</name>
</gene>
<dbReference type="InterPro" id="IPR052895">
    <property type="entry name" value="HetReg/Transcr_Mod"/>
</dbReference>
<dbReference type="GeneID" id="71984584"/>
<keyword evidence="3" id="KW-1185">Reference proteome</keyword>
<dbReference type="KEGG" id="ffu:CLAFUR5_04706"/>
<sequence length="558" mass="63618">MAHSRTEEARQLVYADCPVDDPGQFRLLVLRPGPRDAQADGTKTPVIADLRSFQICEAPPYIALSYSWGTEPTGIELEIGPLACIPITKHLDRALRQARNPRKSVFLWVDALCIDQQNVEERSAQVSIMQHIFSAAEDVYIWLGMGTDVLSARNLEDGPTAENLRWMIALNRDTKQNDQFVGLNAQAMRSIMGQQTHAWWKRKWVLQEVSVAKNPPLVLYDEYIFDGAAFFKSWPAEFILGSPRTQQISDVRPGQTWSSGIWQAFMSMEQSMRVPWLMRDWWTYYQIHPSEGRPLGELLRIAAASNTSNHLDHVYALLGLTTAQHRAEISVDYSKPPERLFRDVSRLLWDRNTNAEQHSLVKDGESTSFAMLAFQWSRYETPSWSCNFSVATGIDRVDYQTWTHLPTGNRTEESSEALTFVQKRWNYHNIETEYAIPELPTSREHDNLITLYGVVLDTVEFALDAAKYMNHPHAWQVMAEALHCKEDHLRAIKVGVAKYDKGMPEVRMLEPFRIFTTQNGNLGLAYRSSRPSEHTKLFNIEVGDDVALMLGATTPVTA</sequence>
<accession>A0A9Q8LEW9</accession>
<reference evidence="2" key="2">
    <citation type="journal article" date="2022" name="Microb. Genom.">
        <title>A chromosome-scale genome assembly of the tomato pathogen Cladosporium fulvum reveals a compartmentalized genome architecture and the presence of a dispensable chromosome.</title>
        <authorList>
            <person name="Zaccaron A.Z."/>
            <person name="Chen L.H."/>
            <person name="Samaras A."/>
            <person name="Stergiopoulos I."/>
        </authorList>
    </citation>
    <scope>NUCLEOTIDE SEQUENCE</scope>
    <source>
        <strain evidence="2">Race5_Kim</strain>
    </source>
</reference>
<dbReference type="Pfam" id="PF06985">
    <property type="entry name" value="HET"/>
    <property type="match status" value="1"/>
</dbReference>
<reference evidence="2" key="1">
    <citation type="submission" date="2021-12" db="EMBL/GenBank/DDBJ databases">
        <authorList>
            <person name="Zaccaron A."/>
            <person name="Stergiopoulos I."/>
        </authorList>
    </citation>
    <scope>NUCLEOTIDE SEQUENCE</scope>
    <source>
        <strain evidence="2">Race5_Kim</strain>
    </source>
</reference>
<dbReference type="Proteomes" id="UP000756132">
    <property type="component" value="Chromosome 4"/>
</dbReference>
<proteinExistence type="predicted"/>
<dbReference type="PANTHER" id="PTHR24148:SF73">
    <property type="entry name" value="HET DOMAIN PROTEIN (AFU_ORTHOLOGUE AFUA_8G01020)"/>
    <property type="match status" value="1"/>
</dbReference>
<organism evidence="2 3">
    <name type="scientific">Passalora fulva</name>
    <name type="common">Tomato leaf mold</name>
    <name type="synonym">Cladosporium fulvum</name>
    <dbReference type="NCBI Taxonomy" id="5499"/>
    <lineage>
        <taxon>Eukaryota</taxon>
        <taxon>Fungi</taxon>
        <taxon>Dikarya</taxon>
        <taxon>Ascomycota</taxon>
        <taxon>Pezizomycotina</taxon>
        <taxon>Dothideomycetes</taxon>
        <taxon>Dothideomycetidae</taxon>
        <taxon>Mycosphaerellales</taxon>
        <taxon>Mycosphaerellaceae</taxon>
        <taxon>Fulvia</taxon>
    </lineage>
</organism>
<evidence type="ECO:0000313" key="2">
    <source>
        <dbReference type="EMBL" id="UJO16177.1"/>
    </source>
</evidence>
<dbReference type="AlphaFoldDB" id="A0A9Q8LEW9"/>
<protein>
    <recommendedName>
        <fullName evidence="1">Heterokaryon incompatibility domain-containing protein</fullName>
    </recommendedName>
</protein>
<dbReference type="PANTHER" id="PTHR24148">
    <property type="entry name" value="ANKYRIN REPEAT DOMAIN-CONTAINING PROTEIN 39 HOMOLOG-RELATED"/>
    <property type="match status" value="1"/>
</dbReference>
<evidence type="ECO:0000259" key="1">
    <source>
        <dbReference type="Pfam" id="PF06985"/>
    </source>
</evidence>
<dbReference type="InterPro" id="IPR010730">
    <property type="entry name" value="HET"/>
</dbReference>
<name>A0A9Q8LEW9_PASFU</name>